<comment type="subcellular location">
    <subcellularLocation>
        <location evidence="1">Membrane</location>
        <topology evidence="1">Single-pass membrane protein</topology>
    </subcellularLocation>
</comment>
<accession>A0A7S0MNH2</accession>
<evidence type="ECO:0000256" key="6">
    <source>
        <dbReference type="ARBA" id="ARBA00022989"/>
    </source>
</evidence>
<dbReference type="InterPro" id="IPR051653">
    <property type="entry name" value="E3_ligase_sorting_rcpt"/>
</dbReference>
<feature type="compositionally biased region" description="Pro residues" evidence="9">
    <location>
        <begin position="192"/>
        <end position="202"/>
    </location>
</feature>
<evidence type="ECO:0000259" key="11">
    <source>
        <dbReference type="PROSITE" id="PS50089"/>
    </source>
</evidence>
<evidence type="ECO:0000256" key="10">
    <source>
        <dbReference type="SAM" id="Phobius"/>
    </source>
</evidence>
<dbReference type="PROSITE" id="PS50089">
    <property type="entry name" value="ZF_RING_2"/>
    <property type="match status" value="1"/>
</dbReference>
<proteinExistence type="predicted"/>
<organism evidence="12">
    <name type="scientific">Cryptomonas curvata</name>
    <dbReference type="NCBI Taxonomy" id="233186"/>
    <lineage>
        <taxon>Eukaryota</taxon>
        <taxon>Cryptophyceae</taxon>
        <taxon>Cryptomonadales</taxon>
        <taxon>Cryptomonadaceae</taxon>
        <taxon>Cryptomonas</taxon>
    </lineage>
</organism>
<keyword evidence="4 8" id="KW-0863">Zinc-finger</keyword>
<evidence type="ECO:0000256" key="9">
    <source>
        <dbReference type="SAM" id="MobiDB-lite"/>
    </source>
</evidence>
<dbReference type="InterPro" id="IPR001841">
    <property type="entry name" value="Znf_RING"/>
</dbReference>
<reference evidence="12" key="1">
    <citation type="submission" date="2021-01" db="EMBL/GenBank/DDBJ databases">
        <authorList>
            <person name="Corre E."/>
            <person name="Pelletier E."/>
            <person name="Niang G."/>
            <person name="Scheremetjew M."/>
            <person name="Finn R."/>
            <person name="Kale V."/>
            <person name="Holt S."/>
            <person name="Cochrane G."/>
            <person name="Meng A."/>
            <person name="Brown T."/>
            <person name="Cohen L."/>
        </authorList>
    </citation>
    <scope>NUCLEOTIDE SEQUENCE</scope>
    <source>
        <strain evidence="12">CCAP979/52</strain>
    </source>
</reference>
<feature type="domain" description="RING-type" evidence="11">
    <location>
        <begin position="222"/>
        <end position="263"/>
    </location>
</feature>
<evidence type="ECO:0000313" key="12">
    <source>
        <dbReference type="EMBL" id="CAD8646493.1"/>
    </source>
</evidence>
<feature type="transmembrane region" description="Helical" evidence="10">
    <location>
        <begin position="130"/>
        <end position="154"/>
    </location>
</feature>
<evidence type="ECO:0000256" key="8">
    <source>
        <dbReference type="PROSITE-ProRule" id="PRU00175"/>
    </source>
</evidence>
<dbReference type="Pfam" id="PF13639">
    <property type="entry name" value="zf-RING_2"/>
    <property type="match status" value="1"/>
</dbReference>
<evidence type="ECO:0000256" key="5">
    <source>
        <dbReference type="ARBA" id="ARBA00022833"/>
    </source>
</evidence>
<evidence type="ECO:0000256" key="4">
    <source>
        <dbReference type="ARBA" id="ARBA00022771"/>
    </source>
</evidence>
<evidence type="ECO:0000256" key="1">
    <source>
        <dbReference type="ARBA" id="ARBA00004167"/>
    </source>
</evidence>
<dbReference type="PANTHER" id="PTHR47168:SF1">
    <property type="entry name" value="OS02G0798600 PROTEIN"/>
    <property type="match status" value="1"/>
</dbReference>
<dbReference type="EMBL" id="HBEZ01043991">
    <property type="protein sequence ID" value="CAD8646493.1"/>
    <property type="molecule type" value="Transcribed_RNA"/>
</dbReference>
<dbReference type="GO" id="GO:0016020">
    <property type="term" value="C:membrane"/>
    <property type="evidence" value="ECO:0007669"/>
    <property type="project" value="UniProtKB-SubCell"/>
</dbReference>
<dbReference type="GO" id="GO:0008270">
    <property type="term" value="F:zinc ion binding"/>
    <property type="evidence" value="ECO:0007669"/>
    <property type="project" value="UniProtKB-KW"/>
</dbReference>
<feature type="region of interest" description="Disordered" evidence="9">
    <location>
        <begin position="189"/>
        <end position="210"/>
    </location>
</feature>
<dbReference type="Gene3D" id="3.30.40.10">
    <property type="entry name" value="Zinc/RING finger domain, C3HC4 (zinc finger)"/>
    <property type="match status" value="1"/>
</dbReference>
<dbReference type="SUPFAM" id="SSF57850">
    <property type="entry name" value="RING/U-box"/>
    <property type="match status" value="1"/>
</dbReference>
<dbReference type="SMART" id="SM00744">
    <property type="entry name" value="RINGv"/>
    <property type="match status" value="1"/>
</dbReference>
<protein>
    <recommendedName>
        <fullName evidence="11">RING-type domain-containing protein</fullName>
    </recommendedName>
</protein>
<evidence type="ECO:0000256" key="3">
    <source>
        <dbReference type="ARBA" id="ARBA00022723"/>
    </source>
</evidence>
<dbReference type="SMART" id="SM00184">
    <property type="entry name" value="RING"/>
    <property type="match status" value="1"/>
</dbReference>
<keyword evidence="6 10" id="KW-1133">Transmembrane helix</keyword>
<dbReference type="InterPro" id="IPR013083">
    <property type="entry name" value="Znf_RING/FYVE/PHD"/>
</dbReference>
<keyword evidence="7 10" id="KW-0472">Membrane</keyword>
<name>A0A7S0MNH2_9CRYP</name>
<keyword evidence="5" id="KW-0862">Zinc</keyword>
<dbReference type="AlphaFoldDB" id="A0A7S0MNH2"/>
<keyword evidence="3" id="KW-0479">Metal-binding</keyword>
<keyword evidence="2 10" id="KW-0812">Transmembrane</keyword>
<dbReference type="InterPro" id="IPR011016">
    <property type="entry name" value="Znf_RING-CH"/>
</dbReference>
<dbReference type="PANTHER" id="PTHR47168">
    <property type="entry name" value="RING ZINC FINGER DOMAIN SUPERFAMILY PROTEIN-RELATED"/>
    <property type="match status" value="1"/>
</dbReference>
<evidence type="ECO:0000256" key="7">
    <source>
        <dbReference type="ARBA" id="ARBA00023136"/>
    </source>
</evidence>
<sequence length="472" mass="48118">MCAADADCVWCGSGRGCVPGRPEPVNRTGCAYLPDGSGLSRCNCEPAGCPNECTANAGGCSACLQDSLCGWCGGAGVCQLDLNALPTRAAKSLDAAGRTKACPGGWIPYAAAVRLVGGAATACPPEENDVWVVVLISACVGTVTFGIACIFLLFRFRVLGPPTAPRPAPLPGRLLDDIPTFKYAGRAHNPTACPPPTPPPPAACEAGGGAAGEDEDEEEAMCSICLGEYEEGEELRLLGCLHVFHRQCVDQWLTVSRECPLCKRDVAVSAASADPATINSAAFAARQGRAYDAAAAAFVQRRRRRAARCRCFGSQQHSEDEPDGAAAAAGQQAGRLLHAATPPLAATDGGSLQQGLRSLLPMAALVDGTAAGSAVGEHAAALVFPAPAYDSGSLYLAERELVDPIPPTLPAVAVGVAGGAGMGVAEEVLLGESDSEVQEGAGAAAGQGFVVGLLANSLLSLRQEEEVVEVAL</sequence>
<gene>
    <name evidence="12" type="ORF">CCUR1050_LOCUS24178</name>
</gene>
<evidence type="ECO:0000256" key="2">
    <source>
        <dbReference type="ARBA" id="ARBA00022692"/>
    </source>
</evidence>